<dbReference type="AlphaFoldDB" id="A0A3Q8S6T7"/>
<organism evidence="1 2">
    <name type="scientific">Paenibacillus lentus</name>
    <dbReference type="NCBI Taxonomy" id="1338368"/>
    <lineage>
        <taxon>Bacteria</taxon>
        <taxon>Bacillati</taxon>
        <taxon>Bacillota</taxon>
        <taxon>Bacilli</taxon>
        <taxon>Bacillales</taxon>
        <taxon>Paenibacillaceae</taxon>
        <taxon>Paenibacillus</taxon>
    </lineage>
</organism>
<evidence type="ECO:0000313" key="1">
    <source>
        <dbReference type="EMBL" id="AZK48677.1"/>
    </source>
</evidence>
<protein>
    <submittedName>
        <fullName evidence="1">2,3-diaminopropionate biosynthesis protein SbnB</fullName>
    </submittedName>
</protein>
<gene>
    <name evidence="1" type="ORF">EIM92_22900</name>
</gene>
<dbReference type="GO" id="GO:0005737">
    <property type="term" value="C:cytoplasm"/>
    <property type="evidence" value="ECO:0007669"/>
    <property type="project" value="TreeGrafter"/>
</dbReference>
<reference evidence="1 2" key="1">
    <citation type="submission" date="2018-11" db="EMBL/GenBank/DDBJ databases">
        <title>Genome sequencing of Paenibacillus lentus DSM25539(T).</title>
        <authorList>
            <person name="Kook J.-K."/>
            <person name="Park S.-N."/>
            <person name="Lim Y.K."/>
        </authorList>
    </citation>
    <scope>NUCLEOTIDE SEQUENCE [LARGE SCALE GENOMIC DNA]</scope>
    <source>
        <strain evidence="1 2">DSM 25539</strain>
    </source>
</reference>
<dbReference type="PANTHER" id="PTHR13812">
    <property type="entry name" value="KETIMINE REDUCTASE MU-CRYSTALLIN"/>
    <property type="match status" value="1"/>
</dbReference>
<dbReference type="RefSeq" id="WP_125084828.1">
    <property type="nucleotide sequence ID" value="NZ_CP034248.1"/>
</dbReference>
<dbReference type="InterPro" id="IPR003462">
    <property type="entry name" value="ODC_Mu_crystall"/>
</dbReference>
<dbReference type="SUPFAM" id="SSF51735">
    <property type="entry name" value="NAD(P)-binding Rossmann-fold domains"/>
    <property type="match status" value="1"/>
</dbReference>
<dbReference type="Gene3D" id="3.40.50.720">
    <property type="entry name" value="NAD(P)-binding Rossmann-like Domain"/>
    <property type="match status" value="1"/>
</dbReference>
<dbReference type="InterPro" id="IPR036291">
    <property type="entry name" value="NAD(P)-bd_dom_sf"/>
</dbReference>
<dbReference type="Gene3D" id="3.30.1780.10">
    <property type="entry name" value="ornithine cyclodeaminase, domain 1"/>
    <property type="match status" value="1"/>
</dbReference>
<evidence type="ECO:0000313" key="2">
    <source>
        <dbReference type="Proteomes" id="UP000273145"/>
    </source>
</evidence>
<proteinExistence type="predicted"/>
<dbReference type="PANTHER" id="PTHR13812:SF19">
    <property type="entry name" value="KETIMINE REDUCTASE MU-CRYSTALLIN"/>
    <property type="match status" value="1"/>
</dbReference>
<keyword evidence="2" id="KW-1185">Reference proteome</keyword>
<accession>A0A3Q8S6T7</accession>
<dbReference type="Proteomes" id="UP000273145">
    <property type="component" value="Chromosome"/>
</dbReference>
<dbReference type="PIRSF" id="PIRSF001439">
    <property type="entry name" value="CryM"/>
    <property type="match status" value="1"/>
</dbReference>
<sequence length="329" mass="36473">MLYLNNNHLQTIGLRWEELENCIVETLRLLDSGDYAQPIKPYLRYVNPANRIIAMPAYVGGTVQAAGLKWIASFPDNTLSGLPRAHSVLLLNKPNTGVPYAIINSPLPSVARTVAVSAVMLRHYLQLHPAAKRIRIGIIGFGPIGQHHYDMCGKLFGECTDEVLIYDIRGAKLETPVIEDADASYRSRTRIVDSWQELYNTCNVIITCTVSDHRYIDQPPLAGSLLLHVSLRDYKASALEQIQTTVVDDWDEVCRENTDIELLHVERGLTKENTCSLTDVVCQGALGNLAADESVLFCPMGMAVFDITTAAYWVEKAQSLGIGMDLTNI</sequence>
<dbReference type="Pfam" id="PF02423">
    <property type="entry name" value="OCD_Mu_crystall"/>
    <property type="match status" value="1"/>
</dbReference>
<dbReference type="InterPro" id="IPR023401">
    <property type="entry name" value="ODC_N"/>
</dbReference>
<name>A0A3Q8S6T7_9BACL</name>
<dbReference type="KEGG" id="plen:EIM92_22900"/>
<dbReference type="EMBL" id="CP034248">
    <property type="protein sequence ID" value="AZK48677.1"/>
    <property type="molecule type" value="Genomic_DNA"/>
</dbReference>
<dbReference type="OrthoDB" id="9792005at2"/>